<reference evidence="2" key="1">
    <citation type="submission" date="2024-07" db="EMBL/GenBank/DDBJ databases">
        <title>Halotolerant mesophilic bacterium Ornithinibacillus sp. 4-3, sp. nov., isolated from soil.</title>
        <authorList>
            <person name="Sidarenka A.V."/>
            <person name="Guliayeva D.E."/>
            <person name="Leanovich S.I."/>
            <person name="Hileuskaya K.S."/>
            <person name="Akhremchuk A.E."/>
            <person name="Sikolenko M.A."/>
            <person name="Valentovich L.N."/>
        </authorList>
    </citation>
    <scope>NUCLEOTIDE SEQUENCE</scope>
    <source>
        <strain evidence="2">4-3</strain>
    </source>
</reference>
<dbReference type="Pfam" id="PF11738">
    <property type="entry name" value="DUF3298"/>
    <property type="match status" value="1"/>
</dbReference>
<name>A0AB39HN60_9BACI</name>
<proteinExistence type="predicted"/>
<gene>
    <name evidence="2" type="ORF">AB4Y30_13890</name>
</gene>
<evidence type="ECO:0000259" key="1">
    <source>
        <dbReference type="Pfam" id="PF11738"/>
    </source>
</evidence>
<feature type="domain" description="DUF3298" evidence="1">
    <location>
        <begin position="115"/>
        <end position="185"/>
    </location>
</feature>
<protein>
    <submittedName>
        <fullName evidence="2">DUF3298 domain-containing protein</fullName>
    </submittedName>
</protein>
<dbReference type="AlphaFoldDB" id="A0AB39HN60"/>
<dbReference type="InterPro" id="IPR021729">
    <property type="entry name" value="DUF3298"/>
</dbReference>
<dbReference type="EMBL" id="CP162599">
    <property type="protein sequence ID" value="XDK32092.1"/>
    <property type="molecule type" value="Genomic_DNA"/>
</dbReference>
<dbReference type="Gene3D" id="3.90.640.20">
    <property type="entry name" value="Heat-shock cognate protein, ATPase"/>
    <property type="match status" value="1"/>
</dbReference>
<sequence>MPISLPVSIQTLVLGNNKNKTIYYPQVFLRNNQPLQHSINQDISRKTQQLINQQMADAPSTLVEMLGYYEIKNNQRDVLSFTFSNYAYFYQAAHGMTYINSLTYDLQKQKSCTLKDLFKPNSHYVERLSRLIKEQIKQRDIPVINEFKEIAPNQDFYIADKSLVIYFQLYELAPYAFGFPMFPISVYDIQDIIDENGPLGRMAENN</sequence>
<dbReference type="InterPro" id="IPR037126">
    <property type="entry name" value="PdaC/RsiV-like_sf"/>
</dbReference>
<dbReference type="RefSeq" id="WP_368652813.1">
    <property type="nucleotide sequence ID" value="NZ_CP162599.1"/>
</dbReference>
<accession>A0AB39HN60</accession>
<organism evidence="2">
    <name type="scientific">Ornithinibacillus sp. 4-3</name>
    <dbReference type="NCBI Taxonomy" id="3231488"/>
    <lineage>
        <taxon>Bacteria</taxon>
        <taxon>Bacillati</taxon>
        <taxon>Bacillota</taxon>
        <taxon>Bacilli</taxon>
        <taxon>Bacillales</taxon>
        <taxon>Bacillaceae</taxon>
        <taxon>Ornithinibacillus</taxon>
    </lineage>
</organism>
<evidence type="ECO:0000313" key="2">
    <source>
        <dbReference type="EMBL" id="XDK32092.1"/>
    </source>
</evidence>
<dbReference type="Gene3D" id="3.30.565.40">
    <property type="entry name" value="Fervidobacterium nodosum Rt17-B1 like"/>
    <property type="match status" value="1"/>
</dbReference>